<name>A0AAV9HCW5_9PEZI</name>
<evidence type="ECO:0000256" key="1">
    <source>
        <dbReference type="SAM" id="Phobius"/>
    </source>
</evidence>
<dbReference type="EMBL" id="MU865119">
    <property type="protein sequence ID" value="KAK4457378.1"/>
    <property type="molecule type" value="Genomic_DNA"/>
</dbReference>
<reference evidence="2" key="2">
    <citation type="submission" date="2023-06" db="EMBL/GenBank/DDBJ databases">
        <authorList>
            <consortium name="Lawrence Berkeley National Laboratory"/>
            <person name="Mondo S.J."/>
            <person name="Hensen N."/>
            <person name="Bonometti L."/>
            <person name="Westerberg I."/>
            <person name="Brannstrom I.O."/>
            <person name="Guillou S."/>
            <person name="Cros-Aarteil S."/>
            <person name="Calhoun S."/>
            <person name="Haridas S."/>
            <person name="Kuo A."/>
            <person name="Pangilinan J."/>
            <person name="Riley R."/>
            <person name="Labutti K."/>
            <person name="Andreopoulos B."/>
            <person name="Lipzen A."/>
            <person name="Chen C."/>
            <person name="Yanf M."/>
            <person name="Daum C."/>
            <person name="Ng V."/>
            <person name="Clum A."/>
            <person name="Steindorff A."/>
            <person name="Ohm R."/>
            <person name="Martin F."/>
            <person name="Silar P."/>
            <person name="Natvig D."/>
            <person name="Lalanne C."/>
            <person name="Gautier V."/>
            <person name="Ament-Velasquez S.L."/>
            <person name="Kruys A."/>
            <person name="Hutchinson M.I."/>
            <person name="Powell A.J."/>
            <person name="Barry K."/>
            <person name="Miller A.N."/>
            <person name="Grigoriev I.V."/>
            <person name="Debuchy R."/>
            <person name="Gladieux P."/>
            <person name="Thoren M.H."/>
            <person name="Johannesson H."/>
        </authorList>
    </citation>
    <scope>NUCLEOTIDE SEQUENCE</scope>
    <source>
        <strain evidence="2">PSN324</strain>
    </source>
</reference>
<keyword evidence="1" id="KW-0812">Transmembrane</keyword>
<sequence length="128" mass="13765">MGVMGIEAIVALIGVVITVPSTIFAIWNYLQQRKSQSRRSTTSTVPTASDCAASCVPISKKRDTGATRMGALGNQWRGCILIPGEHEVMVHCSFCRFGDFDRPVLLVSGEVLIDGIAKVLVDGVTNQK</sequence>
<dbReference type="Proteomes" id="UP001321749">
    <property type="component" value="Unassembled WGS sequence"/>
</dbReference>
<comment type="caution">
    <text evidence="2">The sequence shown here is derived from an EMBL/GenBank/DDBJ whole genome shotgun (WGS) entry which is preliminary data.</text>
</comment>
<keyword evidence="1" id="KW-0472">Membrane</keyword>
<accession>A0AAV9HCW5</accession>
<keyword evidence="3" id="KW-1185">Reference proteome</keyword>
<feature type="transmembrane region" description="Helical" evidence="1">
    <location>
        <begin position="6"/>
        <end position="30"/>
    </location>
</feature>
<reference evidence="2" key="1">
    <citation type="journal article" date="2023" name="Mol. Phylogenet. Evol.">
        <title>Genome-scale phylogeny and comparative genomics of the fungal order Sordariales.</title>
        <authorList>
            <person name="Hensen N."/>
            <person name="Bonometti L."/>
            <person name="Westerberg I."/>
            <person name="Brannstrom I.O."/>
            <person name="Guillou S."/>
            <person name="Cros-Aarteil S."/>
            <person name="Calhoun S."/>
            <person name="Haridas S."/>
            <person name="Kuo A."/>
            <person name="Mondo S."/>
            <person name="Pangilinan J."/>
            <person name="Riley R."/>
            <person name="LaButti K."/>
            <person name="Andreopoulos B."/>
            <person name="Lipzen A."/>
            <person name="Chen C."/>
            <person name="Yan M."/>
            <person name="Daum C."/>
            <person name="Ng V."/>
            <person name="Clum A."/>
            <person name="Steindorff A."/>
            <person name="Ohm R.A."/>
            <person name="Martin F."/>
            <person name="Silar P."/>
            <person name="Natvig D.O."/>
            <person name="Lalanne C."/>
            <person name="Gautier V."/>
            <person name="Ament-Velasquez S.L."/>
            <person name="Kruys A."/>
            <person name="Hutchinson M.I."/>
            <person name="Powell A.J."/>
            <person name="Barry K."/>
            <person name="Miller A.N."/>
            <person name="Grigoriev I.V."/>
            <person name="Debuchy R."/>
            <person name="Gladieux P."/>
            <person name="Hiltunen Thoren M."/>
            <person name="Johannesson H."/>
        </authorList>
    </citation>
    <scope>NUCLEOTIDE SEQUENCE</scope>
    <source>
        <strain evidence="2">PSN324</strain>
    </source>
</reference>
<proteinExistence type="predicted"/>
<dbReference type="AlphaFoldDB" id="A0AAV9HCW5"/>
<gene>
    <name evidence="2" type="ORF">QBC42DRAFT_318468</name>
</gene>
<evidence type="ECO:0000313" key="2">
    <source>
        <dbReference type="EMBL" id="KAK4457378.1"/>
    </source>
</evidence>
<organism evidence="2 3">
    <name type="scientific">Cladorrhinum samala</name>
    <dbReference type="NCBI Taxonomy" id="585594"/>
    <lineage>
        <taxon>Eukaryota</taxon>
        <taxon>Fungi</taxon>
        <taxon>Dikarya</taxon>
        <taxon>Ascomycota</taxon>
        <taxon>Pezizomycotina</taxon>
        <taxon>Sordariomycetes</taxon>
        <taxon>Sordariomycetidae</taxon>
        <taxon>Sordariales</taxon>
        <taxon>Podosporaceae</taxon>
        <taxon>Cladorrhinum</taxon>
    </lineage>
</organism>
<keyword evidence="1" id="KW-1133">Transmembrane helix</keyword>
<protein>
    <submittedName>
        <fullName evidence="2">Uncharacterized protein</fullName>
    </submittedName>
</protein>
<evidence type="ECO:0000313" key="3">
    <source>
        <dbReference type="Proteomes" id="UP001321749"/>
    </source>
</evidence>